<feature type="transmembrane region" description="Helical" evidence="1">
    <location>
        <begin position="171"/>
        <end position="186"/>
    </location>
</feature>
<evidence type="ECO:0008006" key="4">
    <source>
        <dbReference type="Google" id="ProtNLM"/>
    </source>
</evidence>
<keyword evidence="1" id="KW-0812">Transmembrane</keyword>
<dbReference type="RefSeq" id="WP_144703398.1">
    <property type="nucleotide sequence ID" value="NZ_VNJJ01000008.1"/>
</dbReference>
<feature type="transmembrane region" description="Helical" evidence="1">
    <location>
        <begin position="106"/>
        <end position="122"/>
    </location>
</feature>
<keyword evidence="1" id="KW-1133">Transmembrane helix</keyword>
<feature type="transmembrane region" description="Helical" evidence="1">
    <location>
        <begin position="198"/>
        <end position="218"/>
    </location>
</feature>
<accession>A0A559JFK3</accession>
<feature type="transmembrane region" description="Helical" evidence="1">
    <location>
        <begin position="257"/>
        <end position="280"/>
    </location>
</feature>
<dbReference type="OrthoDB" id="2675565at2"/>
<feature type="transmembrane region" description="Helical" evidence="1">
    <location>
        <begin position="149"/>
        <end position="165"/>
    </location>
</feature>
<reference evidence="2 3" key="1">
    <citation type="submission" date="2019-07" db="EMBL/GenBank/DDBJ databases">
        <authorList>
            <person name="Kim J."/>
        </authorList>
    </citation>
    <scope>NUCLEOTIDE SEQUENCE [LARGE SCALE GENOMIC DNA]</scope>
    <source>
        <strain evidence="2 3">G13</strain>
    </source>
</reference>
<evidence type="ECO:0000256" key="1">
    <source>
        <dbReference type="SAM" id="Phobius"/>
    </source>
</evidence>
<keyword evidence="3" id="KW-1185">Reference proteome</keyword>
<feature type="transmembrane region" description="Helical" evidence="1">
    <location>
        <begin position="292"/>
        <end position="309"/>
    </location>
</feature>
<dbReference type="Proteomes" id="UP000316330">
    <property type="component" value="Unassembled WGS sequence"/>
</dbReference>
<organism evidence="2 3">
    <name type="scientific">Cohnella terricola</name>
    <dbReference type="NCBI Taxonomy" id="1289167"/>
    <lineage>
        <taxon>Bacteria</taxon>
        <taxon>Bacillati</taxon>
        <taxon>Bacillota</taxon>
        <taxon>Bacilli</taxon>
        <taxon>Bacillales</taxon>
        <taxon>Paenibacillaceae</taxon>
        <taxon>Cohnella</taxon>
    </lineage>
</organism>
<keyword evidence="1" id="KW-0472">Membrane</keyword>
<feature type="transmembrane region" description="Helical" evidence="1">
    <location>
        <begin position="128"/>
        <end position="144"/>
    </location>
</feature>
<proteinExistence type="predicted"/>
<gene>
    <name evidence="2" type="ORF">FPZ45_15180</name>
</gene>
<name>A0A559JFK3_9BACL</name>
<protein>
    <recommendedName>
        <fullName evidence="4">Glycosyltransferase RgtA/B/C/D-like domain-containing protein</fullName>
    </recommendedName>
</protein>
<feature type="transmembrane region" description="Helical" evidence="1">
    <location>
        <begin position="315"/>
        <end position="333"/>
    </location>
</feature>
<feature type="transmembrane region" description="Helical" evidence="1">
    <location>
        <begin position="7"/>
        <end position="30"/>
    </location>
</feature>
<comment type="caution">
    <text evidence="2">The sequence shown here is derived from an EMBL/GenBank/DDBJ whole genome shotgun (WGS) entry which is preliminary data.</text>
</comment>
<dbReference type="AlphaFoldDB" id="A0A559JFK3"/>
<dbReference type="EMBL" id="VNJJ01000008">
    <property type="protein sequence ID" value="TVX98648.1"/>
    <property type="molecule type" value="Genomic_DNA"/>
</dbReference>
<feature type="transmembrane region" description="Helical" evidence="1">
    <location>
        <begin position="345"/>
        <end position="365"/>
    </location>
</feature>
<evidence type="ECO:0000313" key="3">
    <source>
        <dbReference type="Proteomes" id="UP000316330"/>
    </source>
</evidence>
<sequence length="513" mass="58890">MKKIPDWLYICGLSFILIGITFIIQGHIGINLADEGYLWYGAIQTSSGEIPLMDFQSYDPGRYYWVAFWFMIFGNTSILTLRIAVLLFLLIGLISALLAVRRVTKSWGYLLIVGALLILWVYPRHKMFDISISMIAIYMVILLLEKPKIVRYIYSGIIIGLAAFFGSNHGLYLLISYAIASVYIFFKIDRTNIIKKIGCLGIGIFIGYSPRLLMFIFIPGSFKNYIDSIIWLFRSGNTNLPLPIPWPWRVDFTNLPVMNIVSELIVGCLFVLVFLFPVGWAIHSFRSKKTNLYLVASVSVGIPYIHVAFSRADLGHLAQGIFPLLLGACFWALEYFRRSKVKSIVFLTVMLIVSSLSIGRVQPLYQQMQAPPNTFVRFTLTNNELWIDKSSADFIRTVQDIKNQYLKEGQNLFIAPHTPTLYPILNLKAPLWDIYLLFPETEDRQRQQIQELKQNNVTLVILGDIALDGRDDLRFRNTHKILWEYLNNNYEVIAVEAMPPNYTVLRLLDTSTR</sequence>
<evidence type="ECO:0000313" key="2">
    <source>
        <dbReference type="EMBL" id="TVX98648.1"/>
    </source>
</evidence>
<feature type="transmembrane region" description="Helical" evidence="1">
    <location>
        <begin position="63"/>
        <end position="94"/>
    </location>
</feature>